<name>A0A1G4JI62_9SACH</name>
<dbReference type="AlphaFoldDB" id="A0A1G4JI62"/>
<feature type="compositionally biased region" description="Low complexity" evidence="1">
    <location>
        <begin position="84"/>
        <end position="104"/>
    </location>
</feature>
<gene>
    <name evidence="3" type="ORF">LAME_0E06986G</name>
</gene>
<evidence type="ECO:0000256" key="1">
    <source>
        <dbReference type="SAM" id="MobiDB-lite"/>
    </source>
</evidence>
<dbReference type="Proteomes" id="UP000191144">
    <property type="component" value="Chromosome E"/>
</dbReference>
<evidence type="ECO:0000256" key="2">
    <source>
        <dbReference type="SAM" id="Phobius"/>
    </source>
</evidence>
<keyword evidence="4" id="KW-1185">Reference proteome</keyword>
<protein>
    <submittedName>
        <fullName evidence="3">LAME_0E06986g1_1</fullName>
    </submittedName>
</protein>
<dbReference type="EMBL" id="LT598481">
    <property type="protein sequence ID" value="SCU90082.1"/>
    <property type="molecule type" value="Genomic_DNA"/>
</dbReference>
<organism evidence="3 4">
    <name type="scientific">Lachancea meyersii CBS 8951</name>
    <dbReference type="NCBI Taxonomy" id="1266667"/>
    <lineage>
        <taxon>Eukaryota</taxon>
        <taxon>Fungi</taxon>
        <taxon>Dikarya</taxon>
        <taxon>Ascomycota</taxon>
        <taxon>Saccharomycotina</taxon>
        <taxon>Saccharomycetes</taxon>
        <taxon>Saccharomycetales</taxon>
        <taxon>Saccharomycetaceae</taxon>
        <taxon>Lachancea</taxon>
    </lineage>
</organism>
<keyword evidence="2" id="KW-0472">Membrane</keyword>
<feature type="region of interest" description="Disordered" evidence="1">
    <location>
        <begin position="82"/>
        <end position="104"/>
    </location>
</feature>
<reference evidence="4" key="1">
    <citation type="submission" date="2016-03" db="EMBL/GenBank/DDBJ databases">
        <authorList>
            <person name="Devillers Hugo."/>
        </authorList>
    </citation>
    <scope>NUCLEOTIDE SEQUENCE [LARGE SCALE GENOMIC DNA]</scope>
</reference>
<sequence length="306" mass="33252">MQDPVLARASKLRTKLFQEDLVGKLRLLSLSVIVLHYLKFGSSTMAFLFRLFVHSLLSKSQAVSEQFRRVSLRAHNARAIPGLSNTTNASPATSASSASTGPNAGSSAMPGAFIVGNIAEQPVSEAEVEESVNGAQRNVRWVLFHCAFTFNCISTIMAIIWPVDFRSKMGAYWLNSGTFGSAPSPFANQNGLIGGELQRGLFVQLLGERVPGSNLWSNLSIVYLEILILVLQFSLYILTAYNFAEPPILVLAAEDDDSDSASNLEKEDGFSGVVLVTTLRPVEVVDFLLEERYERAAPAATASDMV</sequence>
<keyword evidence="2" id="KW-0812">Transmembrane</keyword>
<feature type="transmembrane region" description="Helical" evidence="2">
    <location>
        <begin position="27"/>
        <end position="49"/>
    </location>
</feature>
<accession>A0A1G4JI62</accession>
<dbReference type="OrthoDB" id="4068068at2759"/>
<keyword evidence="2" id="KW-1133">Transmembrane helix</keyword>
<feature type="transmembrane region" description="Helical" evidence="2">
    <location>
        <begin position="215"/>
        <end position="238"/>
    </location>
</feature>
<proteinExistence type="predicted"/>
<evidence type="ECO:0000313" key="4">
    <source>
        <dbReference type="Proteomes" id="UP000191144"/>
    </source>
</evidence>
<feature type="transmembrane region" description="Helical" evidence="2">
    <location>
        <begin position="141"/>
        <end position="163"/>
    </location>
</feature>
<evidence type="ECO:0000313" key="3">
    <source>
        <dbReference type="EMBL" id="SCU90082.1"/>
    </source>
</evidence>